<dbReference type="EMBL" id="CP036298">
    <property type="protein sequence ID" value="QDV25636.1"/>
    <property type="molecule type" value="Genomic_DNA"/>
</dbReference>
<dbReference type="Gene3D" id="3.40.630.30">
    <property type="match status" value="1"/>
</dbReference>
<dbReference type="InterPro" id="IPR038740">
    <property type="entry name" value="BioF2-like_GNAT_dom"/>
</dbReference>
<dbReference type="RefSeq" id="WP_145080995.1">
    <property type="nucleotide sequence ID" value="NZ_CP036298.1"/>
</dbReference>
<protein>
    <recommendedName>
        <fullName evidence="1">BioF2-like acetyltransferase domain-containing protein</fullName>
    </recommendedName>
</protein>
<evidence type="ECO:0000313" key="3">
    <source>
        <dbReference type="Proteomes" id="UP000318017"/>
    </source>
</evidence>
<sequence>MKILLIDSLDEWELWRRDWQSLTEHNVMLSYEWLRAWWAHFGVGHGLHILAVIDEDRLVGFAPWYQHATPLGNQLRYLGSGRVCSDYVTAVATPHLQAEVFVALLAATREAIEQGQFGKEHMGFQLEGAAADDEWLQQLTLATERQRYSQQTQELESSWRIELPECWEAFCKQNLAKSTLRKAKKAKARIASGELCFRQLNRVGDLQEGLDALIRLHQARRSSLGDEGCFADPRFEPFLKQAVEGLLSQQAARFVVCEVEDQIIGVQLQFVSGSSIQMYQSGVDPAFMRLEPGHALVYYSVENAIEEGRSYYDFLRGDEPYKAHWGAQPISLVRRKLIAPNWRAQTVALVERKLHWLKDHSKKLFQPASSNAE</sequence>
<dbReference type="KEGG" id="ahel:Q31a_39620"/>
<name>A0A518GAL0_9BACT</name>
<gene>
    <name evidence="2" type="ORF">Q31a_39620</name>
</gene>
<evidence type="ECO:0000259" key="1">
    <source>
        <dbReference type="Pfam" id="PF13480"/>
    </source>
</evidence>
<evidence type="ECO:0000313" key="2">
    <source>
        <dbReference type="EMBL" id="QDV25636.1"/>
    </source>
</evidence>
<dbReference type="InterPro" id="IPR016181">
    <property type="entry name" value="Acyl_CoA_acyltransferase"/>
</dbReference>
<reference evidence="2 3" key="1">
    <citation type="submission" date="2019-02" db="EMBL/GenBank/DDBJ databases">
        <title>Deep-cultivation of Planctomycetes and their phenomic and genomic characterization uncovers novel biology.</title>
        <authorList>
            <person name="Wiegand S."/>
            <person name="Jogler M."/>
            <person name="Boedeker C."/>
            <person name="Pinto D."/>
            <person name="Vollmers J."/>
            <person name="Rivas-Marin E."/>
            <person name="Kohn T."/>
            <person name="Peeters S.H."/>
            <person name="Heuer A."/>
            <person name="Rast P."/>
            <person name="Oberbeckmann S."/>
            <person name="Bunk B."/>
            <person name="Jeske O."/>
            <person name="Meyerdierks A."/>
            <person name="Storesund J.E."/>
            <person name="Kallscheuer N."/>
            <person name="Luecker S."/>
            <person name="Lage O.M."/>
            <person name="Pohl T."/>
            <person name="Merkel B.J."/>
            <person name="Hornburger P."/>
            <person name="Mueller R.-W."/>
            <person name="Bruemmer F."/>
            <person name="Labrenz M."/>
            <person name="Spormann A.M."/>
            <person name="Op den Camp H."/>
            <person name="Overmann J."/>
            <person name="Amann R."/>
            <person name="Jetten M.S.M."/>
            <person name="Mascher T."/>
            <person name="Medema M.H."/>
            <person name="Devos D.P."/>
            <person name="Kaster A.-K."/>
            <person name="Ovreas L."/>
            <person name="Rohde M."/>
            <person name="Galperin M.Y."/>
            <person name="Jogler C."/>
        </authorList>
    </citation>
    <scope>NUCLEOTIDE SEQUENCE [LARGE SCALE GENOMIC DNA]</scope>
    <source>
        <strain evidence="2 3">Q31a</strain>
    </source>
</reference>
<organism evidence="2 3">
    <name type="scientific">Aureliella helgolandensis</name>
    <dbReference type="NCBI Taxonomy" id="2527968"/>
    <lineage>
        <taxon>Bacteria</taxon>
        <taxon>Pseudomonadati</taxon>
        <taxon>Planctomycetota</taxon>
        <taxon>Planctomycetia</taxon>
        <taxon>Pirellulales</taxon>
        <taxon>Pirellulaceae</taxon>
        <taxon>Aureliella</taxon>
    </lineage>
</organism>
<dbReference type="OrthoDB" id="9808976at2"/>
<feature type="domain" description="BioF2-like acetyltransferase" evidence="1">
    <location>
        <begin position="193"/>
        <end position="322"/>
    </location>
</feature>
<dbReference type="Pfam" id="PF13480">
    <property type="entry name" value="Acetyltransf_6"/>
    <property type="match status" value="1"/>
</dbReference>
<dbReference type="Proteomes" id="UP000318017">
    <property type="component" value="Chromosome"/>
</dbReference>
<dbReference type="AlphaFoldDB" id="A0A518GAL0"/>
<accession>A0A518GAL0</accession>
<keyword evidence="3" id="KW-1185">Reference proteome</keyword>
<proteinExistence type="predicted"/>
<dbReference type="SUPFAM" id="SSF55729">
    <property type="entry name" value="Acyl-CoA N-acyltransferases (Nat)"/>
    <property type="match status" value="1"/>
</dbReference>